<name>X0T9M7_9ZZZZ</name>
<proteinExistence type="predicted"/>
<evidence type="ECO:0000313" key="1">
    <source>
        <dbReference type="EMBL" id="GAF72785.1"/>
    </source>
</evidence>
<gene>
    <name evidence="1" type="ORF">S01H1_07961</name>
</gene>
<accession>X0T9M7</accession>
<reference evidence="1" key="1">
    <citation type="journal article" date="2014" name="Front. Microbiol.">
        <title>High frequency of phylogenetically diverse reductive dehalogenase-homologous genes in deep subseafloor sedimentary metagenomes.</title>
        <authorList>
            <person name="Kawai M."/>
            <person name="Futagami T."/>
            <person name="Toyoda A."/>
            <person name="Takaki Y."/>
            <person name="Nishi S."/>
            <person name="Hori S."/>
            <person name="Arai W."/>
            <person name="Tsubouchi T."/>
            <person name="Morono Y."/>
            <person name="Uchiyama I."/>
            <person name="Ito T."/>
            <person name="Fujiyama A."/>
            <person name="Inagaki F."/>
            <person name="Takami H."/>
        </authorList>
    </citation>
    <scope>NUCLEOTIDE SEQUENCE</scope>
    <source>
        <strain evidence="1">Expedition CK06-06</strain>
    </source>
</reference>
<dbReference type="AlphaFoldDB" id="X0T9M7"/>
<dbReference type="EMBL" id="BARS01004085">
    <property type="protein sequence ID" value="GAF72785.1"/>
    <property type="molecule type" value="Genomic_DNA"/>
</dbReference>
<protein>
    <submittedName>
        <fullName evidence="1">Uncharacterized protein</fullName>
    </submittedName>
</protein>
<comment type="caution">
    <text evidence="1">The sequence shown here is derived from an EMBL/GenBank/DDBJ whole genome shotgun (WGS) entry which is preliminary data.</text>
</comment>
<feature type="non-terminal residue" evidence="1">
    <location>
        <position position="1"/>
    </location>
</feature>
<sequence length="79" mass="8838">DVPSYGLYEEDNTATICFYVRKVGGKWSIKHGPYTTDQSDIEITKILTEGKGKYQIKFESDVLTGISASVMCKVDIKAR</sequence>
<organism evidence="1">
    <name type="scientific">marine sediment metagenome</name>
    <dbReference type="NCBI Taxonomy" id="412755"/>
    <lineage>
        <taxon>unclassified sequences</taxon>
        <taxon>metagenomes</taxon>
        <taxon>ecological metagenomes</taxon>
    </lineage>
</organism>